<sequence length="272" mass="29826">MADLGSFGRRRQPTAAEVVGRLKDDGDFDALRRAIVRKVKDNIRPPLREFILADEGFNYPDDKSSFSGEMVYDAALMDDYERITNLNYRVEVLRNNIITEVKQSMVLSEDGSEKLKLKELSDAIFQDVGSKIMGQISDEVWSVIQSGETDIRGSVEAVFDRIMNPEQQQDTGPSPKKLKRNGKGEQVSPAKASAPVTVQVEDDDPEEPPGFGLSDLQRSNMVVKQEQPCDDGQNHTQVKPNGGELVGAGSLGDADDEDPDVPPGFDAPPGFG</sequence>
<dbReference type="PANTHER" id="PTHR34356:SF3">
    <property type="entry name" value="EXPRESSED PROTEIN"/>
    <property type="match status" value="1"/>
</dbReference>
<evidence type="ECO:0000313" key="2">
    <source>
        <dbReference type="EnsemblPlants" id="EMT00897"/>
    </source>
</evidence>
<name>R7W1X1_AEGTA</name>
<accession>R7W1X1</accession>
<reference evidence="2" key="1">
    <citation type="submission" date="2015-06" db="UniProtKB">
        <authorList>
            <consortium name="EnsemblPlants"/>
        </authorList>
    </citation>
    <scope>IDENTIFICATION</scope>
</reference>
<feature type="compositionally biased region" description="Pro residues" evidence="1">
    <location>
        <begin position="261"/>
        <end position="272"/>
    </location>
</feature>
<evidence type="ECO:0000256" key="1">
    <source>
        <dbReference type="SAM" id="MobiDB-lite"/>
    </source>
</evidence>
<dbReference type="PANTHER" id="PTHR34356">
    <property type="entry name" value="ANTIGENIC HEAT-STABLE PROTEIN"/>
    <property type="match status" value="1"/>
</dbReference>
<proteinExistence type="predicted"/>
<feature type="region of interest" description="Disordered" evidence="1">
    <location>
        <begin position="163"/>
        <end position="272"/>
    </location>
</feature>
<protein>
    <submittedName>
        <fullName evidence="2">Uncharacterized protein</fullName>
    </submittedName>
</protein>
<organism evidence="2">
    <name type="scientific">Aegilops tauschii</name>
    <name type="common">Tausch's goatgrass</name>
    <name type="synonym">Aegilops squarrosa</name>
    <dbReference type="NCBI Taxonomy" id="37682"/>
    <lineage>
        <taxon>Eukaryota</taxon>
        <taxon>Viridiplantae</taxon>
        <taxon>Streptophyta</taxon>
        <taxon>Embryophyta</taxon>
        <taxon>Tracheophyta</taxon>
        <taxon>Spermatophyta</taxon>
        <taxon>Magnoliopsida</taxon>
        <taxon>Liliopsida</taxon>
        <taxon>Poales</taxon>
        <taxon>Poaceae</taxon>
        <taxon>BOP clade</taxon>
        <taxon>Pooideae</taxon>
        <taxon>Triticodae</taxon>
        <taxon>Triticeae</taxon>
        <taxon>Triticinae</taxon>
        <taxon>Aegilops</taxon>
    </lineage>
</organism>
<dbReference type="AlphaFoldDB" id="R7W1X1"/>
<dbReference type="EnsemblPlants" id="EMT00897">
    <property type="protein sequence ID" value="EMT00897"/>
    <property type="gene ID" value="F775_32228"/>
</dbReference>